<proteinExistence type="evidence at transcript level"/>
<organism evidence="4">
    <name type="scientific">Hirondellea gigas</name>
    <dbReference type="NCBI Taxonomy" id="1518452"/>
    <lineage>
        <taxon>Eukaryota</taxon>
        <taxon>Metazoa</taxon>
        <taxon>Ecdysozoa</taxon>
        <taxon>Arthropoda</taxon>
        <taxon>Crustacea</taxon>
        <taxon>Multicrustacea</taxon>
        <taxon>Malacostraca</taxon>
        <taxon>Eumalacostraca</taxon>
        <taxon>Peracarida</taxon>
        <taxon>Amphipoda</taxon>
        <taxon>Amphilochidea</taxon>
        <taxon>Lysianassida</taxon>
        <taxon>Lysianassidira</taxon>
        <taxon>Lysianassoidea</taxon>
        <taxon>Lysianassidae</taxon>
        <taxon>Hirondellea</taxon>
    </lineage>
</organism>
<protein>
    <submittedName>
        <fullName evidence="4">Fucose-1-phosphate guanylyltransferase-like</fullName>
    </submittedName>
</protein>
<feature type="domain" description="GDP-fucose pyrophosphorylase" evidence="3">
    <location>
        <begin position="108"/>
        <end position="549"/>
    </location>
</feature>
<dbReference type="InterPro" id="IPR012887">
    <property type="entry name" value="GDP_fucose_pyrophosphorylase"/>
</dbReference>
<dbReference type="AlphaFoldDB" id="A0A6A7FVF7"/>
<keyword evidence="2" id="KW-0547">Nucleotide-binding</keyword>
<dbReference type="PANTHER" id="PTHR15045">
    <property type="entry name" value="FUCOSE-1-PHOSPHATE GUANYLYLTRANSFERASE"/>
    <property type="match status" value="1"/>
</dbReference>
<dbReference type="GO" id="GO:0042350">
    <property type="term" value="P:GDP-L-fucose biosynthetic process"/>
    <property type="evidence" value="ECO:0007669"/>
    <property type="project" value="UniProtKB-ARBA"/>
</dbReference>
<reference evidence="4" key="1">
    <citation type="submission" date="2017-11" db="EMBL/GenBank/DDBJ databases">
        <title>The sensing device of the deep-sea amphipod.</title>
        <authorList>
            <person name="Kobayashi H."/>
            <person name="Nagahama T."/>
            <person name="Arai W."/>
            <person name="Sasagawa Y."/>
            <person name="Umeda M."/>
            <person name="Hayashi T."/>
            <person name="Nikaido I."/>
            <person name="Watanabe H."/>
            <person name="Oguri K."/>
            <person name="Kitazato H."/>
            <person name="Fujioka K."/>
            <person name="Kido Y."/>
            <person name="Takami H."/>
        </authorList>
    </citation>
    <scope>NUCLEOTIDE SEQUENCE</scope>
    <source>
        <tissue evidence="4">Whole body</tissue>
    </source>
</reference>
<dbReference type="Pfam" id="PF07959">
    <property type="entry name" value="Fucose_pyrophosphorylase"/>
    <property type="match status" value="1"/>
</dbReference>
<evidence type="ECO:0000313" key="4">
    <source>
        <dbReference type="EMBL" id="LAC22072.1"/>
    </source>
</evidence>
<dbReference type="EMBL" id="IACT01002813">
    <property type="protein sequence ID" value="LAC22072.1"/>
    <property type="molecule type" value="mRNA"/>
</dbReference>
<evidence type="ECO:0000256" key="1">
    <source>
        <dbReference type="ARBA" id="ARBA00022679"/>
    </source>
</evidence>
<dbReference type="GO" id="GO:0016779">
    <property type="term" value="F:nucleotidyltransferase activity"/>
    <property type="evidence" value="ECO:0007669"/>
    <property type="project" value="UniProtKB-KW"/>
</dbReference>
<dbReference type="GO" id="GO:0000166">
    <property type="term" value="F:nucleotide binding"/>
    <property type="evidence" value="ECO:0007669"/>
    <property type="project" value="UniProtKB-KW"/>
</dbReference>
<sequence length="617" mass="69569">MGAGAGEDATVRIQRYMDQLFREYRTVLTQCRGADGEKKAVVFWDVVVLTTFDERQRRSFLQQLQPYRDRLPPGTVLEVISDPDGTKLGNGGSTLHVLQHLHYLLGEQKLHSSRVLIIHSGGSSQRLPSYSAQGKIFSPVPVRGLVAGNVAVMLDIKLSLYLPFCRVMPAGVLVTCADDIETYNLPPHWPSQQDAARLHSCDVVALAHPSDLLTGEGHGVYVLQPAHRQGVVVSVESVLEVLQKPSQEAMRCKGAVITADDGSEMVYSDSIFWMSERVYKSLLSWYSLNSPLKQELDAYAHFLPCFGDRMQASAPADKSNGKLSVDAEKRDFRSEMSDILKKFSFNVIVLNESRFYHLGSMKEYIDHFTNIQNFRSELNISDNEHTNLTRPWMLTDVDTTGSSEQSQLNRIIIGTFFKNESCRIKITREDHAVVEWSNIGMPLTMPNNVIVSNCEIDTCPEVQFTSSSLKLFENCLYHTVPIKESGARFYVTIILNITDNIKHSCADISGIKYFGESLANVLLSCVHYRNGEIVPDDKKLSLWNVRLFPRGSTPVDSFWRSFYLVNCLLHATEKQPMQVSVTLNSKEKLYSLEEVLQLKNLDALLADREDLMTKIRQ</sequence>
<evidence type="ECO:0000259" key="3">
    <source>
        <dbReference type="Pfam" id="PF07959"/>
    </source>
</evidence>
<name>A0A6A7FVF7_9CRUS</name>
<keyword evidence="4" id="KW-0548">Nucleotidyltransferase</keyword>
<evidence type="ECO:0000256" key="2">
    <source>
        <dbReference type="ARBA" id="ARBA00022741"/>
    </source>
</evidence>
<dbReference type="PANTHER" id="PTHR15045:SF1">
    <property type="entry name" value="FUCOSE-1-PHOSPHATE GUANYLYLTRANSFERASE"/>
    <property type="match status" value="1"/>
</dbReference>
<accession>A0A6A7FVF7</accession>
<keyword evidence="1 4" id="KW-0808">Transferase</keyword>